<keyword evidence="4" id="KW-1185">Reference proteome</keyword>
<dbReference type="SUPFAM" id="SSF55681">
    <property type="entry name" value="Class II aaRS and biotin synthetases"/>
    <property type="match status" value="1"/>
</dbReference>
<keyword evidence="1 3" id="KW-0436">Ligase</keyword>
<dbReference type="PANTHER" id="PTHR12835">
    <property type="entry name" value="BIOTIN PROTEIN LIGASE"/>
    <property type="match status" value="1"/>
</dbReference>
<dbReference type="PROSITE" id="PS51733">
    <property type="entry name" value="BPL_LPL_CATALYTIC"/>
    <property type="match status" value="1"/>
</dbReference>
<dbReference type="NCBIfam" id="TIGR00121">
    <property type="entry name" value="birA_ligase"/>
    <property type="match status" value="1"/>
</dbReference>
<dbReference type="Gene3D" id="3.30.930.10">
    <property type="entry name" value="Bira Bifunctional Protein, Domain 2"/>
    <property type="match status" value="1"/>
</dbReference>
<name>A0ABY5ARU4_9CYAN</name>
<proteinExistence type="predicted"/>
<dbReference type="PANTHER" id="PTHR12835:SF5">
    <property type="entry name" value="BIOTIN--PROTEIN LIGASE"/>
    <property type="match status" value="1"/>
</dbReference>
<sequence length="221" mass="24158">MGQTPSLSTSRIQGAIARLEPELKGYFQLIAHDCVSSTNQLLWEQVNGGCPPGTVVLASRQTSGRGQRGHHWLSEPGGLYVSLCATPNLAAQDGSQLTLASAWGIAVSLREAGIPVSLKWLNDIFLQGRKLGGILTETRLQGDRIATAVIGVGVNWSNPVPQMGINLHEFWANHPESRRCSLEMLAARVLVGLEWGLYRLEHRGIEAIFPEYQQLLREDIG</sequence>
<dbReference type="Proteomes" id="UP001056708">
    <property type="component" value="Chromosome"/>
</dbReference>
<dbReference type="EMBL" id="CP098611">
    <property type="protein sequence ID" value="USR91491.1"/>
    <property type="molecule type" value="Genomic_DNA"/>
</dbReference>
<accession>A0ABY5ARU4</accession>
<dbReference type="EC" id="6.3.4.15" evidence="3"/>
<dbReference type="InterPro" id="IPR004408">
    <property type="entry name" value="Biotin_CoA_COase_ligase"/>
</dbReference>
<dbReference type="RefSeq" id="WP_252663508.1">
    <property type="nucleotide sequence ID" value="NZ_CP098611.1"/>
</dbReference>
<evidence type="ECO:0000259" key="2">
    <source>
        <dbReference type="PROSITE" id="PS51733"/>
    </source>
</evidence>
<dbReference type="Pfam" id="PF03099">
    <property type="entry name" value="BPL_LplA_LipB"/>
    <property type="match status" value="1"/>
</dbReference>
<gene>
    <name evidence="3" type="ORF">NEA10_01805</name>
</gene>
<protein>
    <submittedName>
        <fullName evidence="3">Biotin--[acetyl-CoA-carboxylase] ligase</fullName>
        <ecNumber evidence="3">6.3.4.15</ecNumber>
    </submittedName>
</protein>
<dbReference type="InterPro" id="IPR004143">
    <property type="entry name" value="BPL_LPL_catalytic"/>
</dbReference>
<evidence type="ECO:0000256" key="1">
    <source>
        <dbReference type="ARBA" id="ARBA00022598"/>
    </source>
</evidence>
<feature type="domain" description="BPL/LPL catalytic" evidence="2">
    <location>
        <begin position="19"/>
        <end position="201"/>
    </location>
</feature>
<dbReference type="CDD" id="cd16442">
    <property type="entry name" value="BPL"/>
    <property type="match status" value="1"/>
</dbReference>
<reference evidence="3" key="1">
    <citation type="submission" date="2022-06" db="EMBL/GenBank/DDBJ databases">
        <title>Genome sequence of Phormidium yuhuli AB48 isolated from an industrial photobioreactor environment.</title>
        <authorList>
            <person name="Qiu Y."/>
            <person name="Noonan A.J.C."/>
            <person name="Dofher K."/>
            <person name="Koch M."/>
            <person name="Kieft B."/>
            <person name="Lin X."/>
            <person name="Ziels R.M."/>
            <person name="Hallam S.J."/>
        </authorList>
    </citation>
    <scope>NUCLEOTIDE SEQUENCE</scope>
    <source>
        <strain evidence="3">AB48</strain>
    </source>
</reference>
<evidence type="ECO:0000313" key="3">
    <source>
        <dbReference type="EMBL" id="USR91491.1"/>
    </source>
</evidence>
<organism evidence="3 4">
    <name type="scientific">Phormidium yuhuli AB48</name>
    <dbReference type="NCBI Taxonomy" id="2940671"/>
    <lineage>
        <taxon>Bacteria</taxon>
        <taxon>Bacillati</taxon>
        <taxon>Cyanobacteriota</taxon>
        <taxon>Cyanophyceae</taxon>
        <taxon>Oscillatoriophycideae</taxon>
        <taxon>Oscillatoriales</taxon>
        <taxon>Oscillatoriaceae</taxon>
        <taxon>Phormidium</taxon>
        <taxon>Phormidium yuhuli</taxon>
    </lineage>
</organism>
<dbReference type="InterPro" id="IPR045864">
    <property type="entry name" value="aa-tRNA-synth_II/BPL/LPL"/>
</dbReference>
<dbReference type="GO" id="GO:0004077">
    <property type="term" value="F:biotin--[biotin carboxyl-carrier protein] ligase activity"/>
    <property type="evidence" value="ECO:0007669"/>
    <property type="project" value="UniProtKB-EC"/>
</dbReference>
<evidence type="ECO:0000313" key="4">
    <source>
        <dbReference type="Proteomes" id="UP001056708"/>
    </source>
</evidence>